<feature type="transmembrane region" description="Helical" evidence="1">
    <location>
        <begin position="224"/>
        <end position="241"/>
    </location>
</feature>
<feature type="transmembrane region" description="Helical" evidence="1">
    <location>
        <begin position="139"/>
        <end position="160"/>
    </location>
</feature>
<sequence length="250" mass="29423">MEDELEKESIKDIKSKKNHAAKVLATTNYSKSAFRYLNDTLFVSNFGSILVSLTKLSIDEHKDVVCPEIETILFAIFFIFFRVKSYLDDNHSLKEKERILLEKEEFPNTEYKIYFIIAILTWLSITVSGYFIFINKIYAFYFFGLSLIIFTIWILVVNTIRPVKIEKIESLDNETKLRLEYFYPFRLHYNLIEPQKNRLTYLILNICYLLVLFDILYGYTALDLLCHIGILLILLVGDFVYSKSLNNSFG</sequence>
<gene>
    <name evidence="2" type="ORF">G6047_00305</name>
</gene>
<feature type="transmembrane region" description="Helical" evidence="1">
    <location>
        <begin position="113"/>
        <end position="133"/>
    </location>
</feature>
<dbReference type="Proteomes" id="UP000712080">
    <property type="component" value="Unassembled WGS sequence"/>
</dbReference>
<evidence type="ECO:0000313" key="2">
    <source>
        <dbReference type="EMBL" id="NMH26462.1"/>
    </source>
</evidence>
<reference evidence="2" key="1">
    <citation type="submission" date="2020-02" db="EMBL/GenBank/DDBJ databases">
        <title>Flavobacterium sp. genome.</title>
        <authorList>
            <person name="Jung H.S."/>
            <person name="Baek J.H."/>
            <person name="Jeon C.O."/>
        </authorList>
    </citation>
    <scope>NUCLEOTIDE SEQUENCE</scope>
    <source>
        <strain evidence="2">SE-s28</strain>
    </source>
</reference>
<keyword evidence="1" id="KW-0812">Transmembrane</keyword>
<dbReference type="EMBL" id="JAAMPU010000071">
    <property type="protein sequence ID" value="NMH26462.1"/>
    <property type="molecule type" value="Genomic_DNA"/>
</dbReference>
<keyword evidence="3" id="KW-1185">Reference proteome</keyword>
<name>A0A972FIU1_9FLAO</name>
<keyword evidence="1" id="KW-0472">Membrane</keyword>
<comment type="caution">
    <text evidence="2">The sequence shown here is derived from an EMBL/GenBank/DDBJ whole genome shotgun (WGS) entry which is preliminary data.</text>
</comment>
<dbReference type="RefSeq" id="WP_169525313.1">
    <property type="nucleotide sequence ID" value="NZ_JAAMPU010000071.1"/>
</dbReference>
<accession>A0A972FIU1</accession>
<organism evidence="2 3">
    <name type="scientific">Flavobacterium silvaticum</name>
    <dbReference type="NCBI Taxonomy" id="1852020"/>
    <lineage>
        <taxon>Bacteria</taxon>
        <taxon>Pseudomonadati</taxon>
        <taxon>Bacteroidota</taxon>
        <taxon>Flavobacteriia</taxon>
        <taxon>Flavobacteriales</taxon>
        <taxon>Flavobacteriaceae</taxon>
        <taxon>Flavobacterium</taxon>
    </lineage>
</organism>
<feature type="transmembrane region" description="Helical" evidence="1">
    <location>
        <begin position="199"/>
        <end position="218"/>
    </location>
</feature>
<evidence type="ECO:0000313" key="3">
    <source>
        <dbReference type="Proteomes" id="UP000712080"/>
    </source>
</evidence>
<keyword evidence="1" id="KW-1133">Transmembrane helix</keyword>
<evidence type="ECO:0000256" key="1">
    <source>
        <dbReference type="SAM" id="Phobius"/>
    </source>
</evidence>
<proteinExistence type="predicted"/>
<dbReference type="AlphaFoldDB" id="A0A972FIU1"/>
<protein>
    <submittedName>
        <fullName evidence="2">Uncharacterized protein</fullName>
    </submittedName>
</protein>